<proteinExistence type="inferred from homology"/>
<dbReference type="EMBL" id="CXPG01000025">
    <property type="protein sequence ID" value="CTQ34730.1"/>
    <property type="molecule type" value="Genomic_DNA"/>
</dbReference>
<dbReference type="OrthoDB" id="9797832at2"/>
<dbReference type="InterPro" id="IPR046348">
    <property type="entry name" value="SIS_dom_sf"/>
</dbReference>
<dbReference type="GO" id="GO:0097367">
    <property type="term" value="F:carbohydrate derivative binding"/>
    <property type="evidence" value="ECO:0007669"/>
    <property type="project" value="InterPro"/>
</dbReference>
<evidence type="ECO:0000313" key="4">
    <source>
        <dbReference type="Proteomes" id="UP000048908"/>
    </source>
</evidence>
<dbReference type="STRING" id="282197.SAMN04488517_11129"/>
<dbReference type="Pfam" id="PF01380">
    <property type="entry name" value="SIS"/>
    <property type="match status" value="1"/>
</dbReference>
<reference evidence="3 4" key="1">
    <citation type="submission" date="2015-07" db="EMBL/GenBank/DDBJ databases">
        <authorList>
            <person name="Noorani M."/>
        </authorList>
    </citation>
    <scope>NUCLEOTIDE SEQUENCE [LARGE SCALE GENOMIC DNA]</scope>
    <source>
        <strain evidence="3 4">CECT 5088</strain>
    </source>
</reference>
<dbReference type="EC" id="5.3.1.27" evidence="3"/>
<protein>
    <submittedName>
        <fullName evidence="3">3-hexulose-6-phosphate isomerase</fullName>
        <ecNumber evidence="3">5.3.1.27</ecNumber>
    </submittedName>
</protein>
<accession>A0A0M6XUF3</accession>
<dbReference type="PROSITE" id="PS51464">
    <property type="entry name" value="SIS"/>
    <property type="match status" value="1"/>
</dbReference>
<gene>
    <name evidence="3" type="primary">hxlB</name>
    <name evidence="3" type="ORF">JAN5088_03526</name>
</gene>
<dbReference type="AlphaFoldDB" id="A0A0M6XUF3"/>
<keyword evidence="3" id="KW-0413">Isomerase</keyword>
<dbReference type="SUPFAM" id="SSF53697">
    <property type="entry name" value="SIS domain"/>
    <property type="match status" value="1"/>
</dbReference>
<name>A0A0M6XUF3_9RHOB</name>
<feature type="domain" description="SIS" evidence="2">
    <location>
        <begin position="32"/>
        <end position="175"/>
    </location>
</feature>
<dbReference type="InterPro" id="IPR001347">
    <property type="entry name" value="SIS_dom"/>
</dbReference>
<dbReference type="InterPro" id="IPR017552">
    <property type="entry name" value="PHI/rmpB"/>
</dbReference>
<dbReference type="PANTHER" id="PTHR43443">
    <property type="entry name" value="3-HEXULOSE-6-PHOSPHATE ISOMERASE"/>
    <property type="match status" value="1"/>
</dbReference>
<dbReference type="RefSeq" id="WP_082430096.1">
    <property type="nucleotide sequence ID" value="NZ_CANMUL010000008.1"/>
</dbReference>
<evidence type="ECO:0000256" key="1">
    <source>
        <dbReference type="ARBA" id="ARBA00009235"/>
    </source>
</evidence>
<dbReference type="Proteomes" id="UP000048908">
    <property type="component" value="Unassembled WGS sequence"/>
</dbReference>
<sequence>MTAVPLSDRARSCAQGIVEAAGAVDPADHEAAIRAIARARRIACTGVGREGLMMRALAMRLFHLGRDAHVVGDMTVPPLGPGDLLMVSAGPGDFGTVRALVQVARDAGAATLALTAQPGGAVARMCDTTVVLPARTMAEAEAVDASALPMGSVYEGALFLWSELLVLDLARHLGQGPGDMRARHTNLE</sequence>
<dbReference type="GO" id="GO:1901135">
    <property type="term" value="P:carbohydrate derivative metabolic process"/>
    <property type="evidence" value="ECO:0007669"/>
    <property type="project" value="InterPro"/>
</dbReference>
<organism evidence="3 4">
    <name type="scientific">Jannaschia rubra</name>
    <dbReference type="NCBI Taxonomy" id="282197"/>
    <lineage>
        <taxon>Bacteria</taxon>
        <taxon>Pseudomonadati</taxon>
        <taxon>Pseudomonadota</taxon>
        <taxon>Alphaproteobacteria</taxon>
        <taxon>Rhodobacterales</taxon>
        <taxon>Roseobacteraceae</taxon>
        <taxon>Jannaschia</taxon>
    </lineage>
</organism>
<evidence type="ECO:0000313" key="3">
    <source>
        <dbReference type="EMBL" id="CTQ34730.1"/>
    </source>
</evidence>
<dbReference type="PANTHER" id="PTHR43443:SF1">
    <property type="entry name" value="3-HEXULOSE-6-PHOSPHATE ISOMERASE"/>
    <property type="match status" value="1"/>
</dbReference>
<dbReference type="GO" id="GO:0043800">
    <property type="term" value="F:6-phospho-3-hexuloisomerase activity"/>
    <property type="evidence" value="ECO:0007669"/>
    <property type="project" value="UniProtKB-EC"/>
</dbReference>
<dbReference type="Gene3D" id="3.40.50.10490">
    <property type="entry name" value="Glucose-6-phosphate isomerase like protein, domain 1"/>
    <property type="match status" value="1"/>
</dbReference>
<keyword evidence="4" id="KW-1185">Reference proteome</keyword>
<comment type="similarity">
    <text evidence="1">Belongs to the SIS family. PHI subfamily.</text>
</comment>
<evidence type="ECO:0000259" key="2">
    <source>
        <dbReference type="PROSITE" id="PS51464"/>
    </source>
</evidence>